<dbReference type="Pfam" id="PF08448">
    <property type="entry name" value="PAS_4"/>
    <property type="match status" value="1"/>
</dbReference>
<dbReference type="SMART" id="SM00421">
    <property type="entry name" value="HTH_LUXR"/>
    <property type="match status" value="1"/>
</dbReference>
<evidence type="ECO:0000313" key="2">
    <source>
        <dbReference type="EMBL" id="ASX26073.1"/>
    </source>
</evidence>
<dbReference type="GO" id="GO:0006355">
    <property type="term" value="P:regulation of DNA-templated transcription"/>
    <property type="evidence" value="ECO:0007669"/>
    <property type="project" value="InterPro"/>
</dbReference>
<dbReference type="GO" id="GO:0003677">
    <property type="term" value="F:DNA binding"/>
    <property type="evidence" value="ECO:0007669"/>
    <property type="project" value="UniProtKB-KW"/>
</dbReference>
<dbReference type="PROSITE" id="PS50043">
    <property type="entry name" value="HTH_LUXR_2"/>
    <property type="match status" value="1"/>
</dbReference>
<dbReference type="CDD" id="cd06170">
    <property type="entry name" value="LuxR_C_like"/>
    <property type="match status" value="1"/>
</dbReference>
<keyword evidence="1" id="KW-0238">DNA-binding</keyword>
<organism evidence="2 3">
    <name type="scientific">Candidatus Hamiltonella defensa</name>
    <name type="common">Bemisia tabaci</name>
    <dbReference type="NCBI Taxonomy" id="672795"/>
    <lineage>
        <taxon>Bacteria</taxon>
        <taxon>Pseudomonadati</taxon>
        <taxon>Pseudomonadota</taxon>
        <taxon>Gammaproteobacteria</taxon>
        <taxon>Enterobacterales</taxon>
        <taxon>Enterobacteriaceae</taxon>
        <taxon>aphid secondary symbionts</taxon>
        <taxon>Candidatus Williamhamiltonella</taxon>
    </lineage>
</organism>
<dbReference type="Proteomes" id="UP000216438">
    <property type="component" value="Chromosome"/>
</dbReference>
<accession>A0A249DX02</accession>
<dbReference type="EMBL" id="CP016303">
    <property type="protein sequence ID" value="ASX26073.1"/>
    <property type="molecule type" value="Genomic_DNA"/>
</dbReference>
<dbReference type="InterPro" id="IPR016032">
    <property type="entry name" value="Sig_transdc_resp-reg_C-effctor"/>
</dbReference>
<evidence type="ECO:0000313" key="3">
    <source>
        <dbReference type="Proteomes" id="UP000216438"/>
    </source>
</evidence>
<dbReference type="InterPro" id="IPR013656">
    <property type="entry name" value="PAS_4"/>
</dbReference>
<reference evidence="3" key="1">
    <citation type="submission" date="2016-06" db="EMBL/GenBank/DDBJ databases">
        <authorList>
            <person name="Chen W."/>
            <person name="Hasegawa D.K."/>
        </authorList>
    </citation>
    <scope>NUCLEOTIDE SEQUENCE [LARGE SCALE GENOMIC DNA]</scope>
    <source>
        <strain evidence="3">MEAM1</strain>
    </source>
</reference>
<dbReference type="SUPFAM" id="SSF46894">
    <property type="entry name" value="C-terminal effector domain of the bipartite response regulators"/>
    <property type="match status" value="1"/>
</dbReference>
<evidence type="ECO:0000256" key="1">
    <source>
        <dbReference type="ARBA" id="ARBA00023125"/>
    </source>
</evidence>
<dbReference type="Pfam" id="PF00196">
    <property type="entry name" value="GerE"/>
    <property type="match status" value="1"/>
</dbReference>
<dbReference type="InterPro" id="IPR036388">
    <property type="entry name" value="WH-like_DNA-bd_sf"/>
</dbReference>
<proteinExistence type="predicted"/>
<reference evidence="2 3" key="2">
    <citation type="submission" date="2017-09" db="EMBL/GenBank/DDBJ databases">
        <title>The genome of whitefly Bemisia tabaci, a global crop pest, provides novel insights into virus transmission, host adaptation and insecticide resistance.</title>
        <authorList>
            <person name="Kaur N."/>
            <person name="Kliot A."/>
            <person name="Pinheiro P.V."/>
            <person name="Luan J."/>
            <person name="Zheng Y."/>
            <person name="Liu W."/>
            <person name="Sun H."/>
            <person name="Yang X."/>
            <person name="Xu Y."/>
            <person name="Luo Y."/>
            <person name="Kruse A."/>
            <person name="Fisher T.W."/>
            <person name="Nelson D.R."/>
            <person name="Elimelech M."/>
            <person name="MacCoss M."/>
            <person name="Johnson R."/>
            <person name="Cohen E."/>
            <person name="Hunter W.B."/>
            <person name="Brown J.K."/>
            <person name="Jander G."/>
            <person name="Cilia M."/>
            <person name="Douglas A.E."/>
            <person name="Ghanim M."/>
            <person name="Simmons A.M."/>
            <person name="Wintermantel W.M."/>
            <person name="Ling K.-S."/>
            <person name="Fei Z."/>
        </authorList>
    </citation>
    <scope>NUCLEOTIDE SEQUENCE [LARGE SCALE GENOMIC DNA]</scope>
    <source>
        <strain evidence="2 3">MEAM1</strain>
    </source>
</reference>
<dbReference type="AlphaFoldDB" id="A0A249DX02"/>
<dbReference type="Gene3D" id="1.10.10.10">
    <property type="entry name" value="Winged helix-like DNA-binding domain superfamily/Winged helix DNA-binding domain"/>
    <property type="match status" value="1"/>
</dbReference>
<dbReference type="OrthoDB" id="6191871at2"/>
<sequence>MNNIEKIARKAQDTGHSSSVLPAQLLMFWELSKEPWGVKDINSKYIYANPAYYQLLNINPKVFCIAGHLDDELPSPIASFASHFQQHDRQTIEYKDRLCSIEIHPYEPDQLMRLYYFDKYPLYEEHSRLCIGTIFHARKVEDLSLKKQLLSRLKPGYFLFYPPEKVFTEKELEVIFCVLQNMSSKLIALHLGLSHRTVENKLQVIYRKAGANSLSQFSEYCRHKGYDHYIPQTLLSPVSKLLDMSL</sequence>
<name>A0A249DX02_9ENTR</name>
<dbReference type="RefSeq" id="WP_016856965.1">
    <property type="nucleotide sequence ID" value="NZ_CP016303.1"/>
</dbReference>
<gene>
    <name evidence="2" type="ORF">BA171_02860</name>
</gene>
<protein>
    <submittedName>
        <fullName evidence="2">Helix-turn-helix transcriptional regulator</fullName>
    </submittedName>
</protein>
<dbReference type="InterPro" id="IPR000792">
    <property type="entry name" value="Tscrpt_reg_LuxR_C"/>
</dbReference>